<evidence type="ECO:0000313" key="1">
    <source>
        <dbReference type="EMBL" id="DAD70683.1"/>
    </source>
</evidence>
<proteinExistence type="predicted"/>
<dbReference type="EMBL" id="BK015870">
    <property type="protein sequence ID" value="DAD70683.1"/>
    <property type="molecule type" value="Genomic_DNA"/>
</dbReference>
<protein>
    <submittedName>
        <fullName evidence="1">Head closure knob</fullName>
    </submittedName>
</protein>
<name>A0A8S5LLE4_9CAUD</name>
<reference evidence="1" key="1">
    <citation type="journal article" date="2021" name="Proc. Natl. Acad. Sci. U.S.A.">
        <title>A Catalog of Tens of Thousands of Viruses from Human Metagenomes Reveals Hidden Associations with Chronic Diseases.</title>
        <authorList>
            <person name="Tisza M.J."/>
            <person name="Buck C.B."/>
        </authorList>
    </citation>
    <scope>NUCLEOTIDE SEQUENCE</scope>
    <source>
        <strain evidence="1">CtKcB20</strain>
    </source>
</reference>
<sequence>MAYEMFQYQPSPNDYYRDLTQEYICAQWDNTSAKTPENGGELLEQNGIGSNEYSCVQAWVAPTVATTSTGQKDTIDFLQLIFRDIDHFVVRGLYYKFDGNVFIVHDSGKFDGLPRGVGVRRCNNVMRIKDEVNDVIFSAPCVVDYDMQSPSAQVSTPIITPNNHAVVMVQGNEDVYRLFKLNTRYILGGRPFKLLSYQNAINAYGDNKPTLLTLELYLDEAHAGDDIANQLADNSSIDYPMDENTPFPMG</sequence>
<accession>A0A8S5LLE4</accession>
<organism evidence="1">
    <name type="scientific">Siphoviridae sp. ctKcB20</name>
    <dbReference type="NCBI Taxonomy" id="2827568"/>
    <lineage>
        <taxon>Viruses</taxon>
        <taxon>Duplodnaviria</taxon>
        <taxon>Heunggongvirae</taxon>
        <taxon>Uroviricota</taxon>
        <taxon>Caudoviricetes</taxon>
    </lineage>
</organism>